<gene>
    <name evidence="13" type="ORF">BN000_00979</name>
</gene>
<evidence type="ECO:0000313" key="13">
    <source>
        <dbReference type="EMBL" id="CRK81081.1"/>
    </source>
</evidence>
<dbReference type="EMBL" id="CVRB01000001">
    <property type="protein sequence ID" value="CRK81081.1"/>
    <property type="molecule type" value="Genomic_DNA"/>
</dbReference>
<dbReference type="CDD" id="cd00082">
    <property type="entry name" value="HisKA"/>
    <property type="match status" value="1"/>
</dbReference>
<evidence type="ECO:0000256" key="2">
    <source>
        <dbReference type="ARBA" id="ARBA00012438"/>
    </source>
</evidence>
<dbReference type="Pfam" id="PF00512">
    <property type="entry name" value="HisKA"/>
    <property type="match status" value="1"/>
</dbReference>
<evidence type="ECO:0000313" key="14">
    <source>
        <dbReference type="Proteomes" id="UP000199087"/>
    </source>
</evidence>
<evidence type="ECO:0000256" key="8">
    <source>
        <dbReference type="ARBA" id="ARBA00022969"/>
    </source>
</evidence>
<feature type="domain" description="Histidine kinase" evidence="10">
    <location>
        <begin position="292"/>
        <end position="496"/>
    </location>
</feature>
<dbReference type="SMART" id="SM00387">
    <property type="entry name" value="HATPase_c"/>
    <property type="match status" value="1"/>
</dbReference>
<evidence type="ECO:0000256" key="5">
    <source>
        <dbReference type="ARBA" id="ARBA00022741"/>
    </source>
</evidence>
<dbReference type="SMART" id="SM00091">
    <property type="entry name" value="PAS"/>
    <property type="match status" value="2"/>
</dbReference>
<dbReference type="Gene3D" id="1.10.287.130">
    <property type="match status" value="1"/>
</dbReference>
<dbReference type="InterPro" id="IPR005467">
    <property type="entry name" value="His_kinase_dom"/>
</dbReference>
<dbReference type="SUPFAM" id="SSF55874">
    <property type="entry name" value="ATPase domain of HSP90 chaperone/DNA topoisomerase II/histidine kinase"/>
    <property type="match status" value="1"/>
</dbReference>
<dbReference type="PRINTS" id="PR00344">
    <property type="entry name" value="BCTRLSENSOR"/>
</dbReference>
<dbReference type="Gene3D" id="3.30.450.20">
    <property type="entry name" value="PAS domain"/>
    <property type="match status" value="2"/>
</dbReference>
<dbReference type="OrthoDB" id="9815750at2"/>
<dbReference type="GO" id="GO:0005524">
    <property type="term" value="F:ATP binding"/>
    <property type="evidence" value="ECO:0007669"/>
    <property type="project" value="UniProtKB-KW"/>
</dbReference>
<dbReference type="CDD" id="cd00130">
    <property type="entry name" value="PAS"/>
    <property type="match status" value="1"/>
</dbReference>
<evidence type="ECO:0000259" key="10">
    <source>
        <dbReference type="PROSITE" id="PS50109"/>
    </source>
</evidence>
<dbReference type="EC" id="2.7.13.3" evidence="2"/>
<proteinExistence type="predicted"/>
<evidence type="ECO:0000256" key="4">
    <source>
        <dbReference type="ARBA" id="ARBA00022679"/>
    </source>
</evidence>
<keyword evidence="3" id="KW-0597">Phosphoprotein</keyword>
<comment type="catalytic activity">
    <reaction evidence="1">
        <text>ATP + protein L-histidine = ADP + protein N-phospho-L-histidine.</text>
        <dbReference type="EC" id="2.7.13.3"/>
    </reaction>
</comment>
<dbReference type="GO" id="GO:0030435">
    <property type="term" value="P:sporulation resulting in formation of a cellular spore"/>
    <property type="evidence" value="ECO:0007669"/>
    <property type="project" value="UniProtKB-KW"/>
</dbReference>
<dbReference type="SMART" id="SM00086">
    <property type="entry name" value="PAC"/>
    <property type="match status" value="2"/>
</dbReference>
<keyword evidence="8" id="KW-0749">Sporulation</keyword>
<dbReference type="STRING" id="1499688.BN000_00979"/>
<dbReference type="Gene3D" id="3.30.565.10">
    <property type="entry name" value="Histidine kinase-like ATPase, C-terminal domain"/>
    <property type="match status" value="1"/>
</dbReference>
<dbReference type="Pfam" id="PF08447">
    <property type="entry name" value="PAS_3"/>
    <property type="match status" value="1"/>
</dbReference>
<dbReference type="Pfam" id="PF02518">
    <property type="entry name" value="HATPase_c"/>
    <property type="match status" value="1"/>
</dbReference>
<keyword evidence="9" id="KW-0902">Two-component regulatory system</keyword>
<keyword evidence="6 13" id="KW-0418">Kinase</keyword>
<evidence type="ECO:0000256" key="6">
    <source>
        <dbReference type="ARBA" id="ARBA00022777"/>
    </source>
</evidence>
<dbReference type="GO" id="GO:0000155">
    <property type="term" value="F:phosphorelay sensor kinase activity"/>
    <property type="evidence" value="ECO:0007669"/>
    <property type="project" value="InterPro"/>
</dbReference>
<dbReference type="AlphaFoldDB" id="A0A0U1NSN8"/>
<dbReference type="InterPro" id="IPR036097">
    <property type="entry name" value="HisK_dim/P_sf"/>
</dbReference>
<dbReference type="SUPFAM" id="SSF47384">
    <property type="entry name" value="Homodimeric domain of signal transducing histidine kinase"/>
    <property type="match status" value="1"/>
</dbReference>
<dbReference type="SUPFAM" id="SSF55785">
    <property type="entry name" value="PYP-like sensor domain (PAS domain)"/>
    <property type="match status" value="2"/>
</dbReference>
<dbReference type="InterPro" id="IPR001610">
    <property type="entry name" value="PAC"/>
</dbReference>
<keyword evidence="14" id="KW-1185">Reference proteome</keyword>
<evidence type="ECO:0000256" key="3">
    <source>
        <dbReference type="ARBA" id="ARBA00022553"/>
    </source>
</evidence>
<evidence type="ECO:0000259" key="11">
    <source>
        <dbReference type="PROSITE" id="PS50112"/>
    </source>
</evidence>
<feature type="domain" description="PAC" evidence="12">
    <location>
        <begin position="227"/>
        <end position="279"/>
    </location>
</feature>
<dbReference type="PROSITE" id="PS50109">
    <property type="entry name" value="HIS_KIN"/>
    <property type="match status" value="1"/>
</dbReference>
<feature type="domain" description="PAS" evidence="11">
    <location>
        <begin position="154"/>
        <end position="209"/>
    </location>
</feature>
<feature type="domain" description="PAS" evidence="11">
    <location>
        <begin position="30"/>
        <end position="72"/>
    </location>
</feature>
<evidence type="ECO:0000256" key="9">
    <source>
        <dbReference type="ARBA" id="ARBA00023012"/>
    </source>
</evidence>
<dbReference type="InterPro" id="IPR036890">
    <property type="entry name" value="HATPase_C_sf"/>
</dbReference>
<dbReference type="PROSITE" id="PS50112">
    <property type="entry name" value="PAS"/>
    <property type="match status" value="2"/>
</dbReference>
<dbReference type="PANTHER" id="PTHR43065:SF34">
    <property type="entry name" value="SPORULATION KINASE A"/>
    <property type="match status" value="1"/>
</dbReference>
<sequence length="496" mass="56569">MKETYIELNSSTYTIKRKKRMLLDKLLKDSLQHYKSLFACDSDAIYAMDLDGYFIPLNPACEILFGYPSMEFSKLTYMKVMTLEHLDRALSLFYKSLEGKLQNFDCQIIQKIGELRDLNITNYPIVINDDIVGVYGIAKDITEIKQKRKKLRENEALYQLLMENSLDLITKSTPNGEFLYVSSYSKEIIGFTPDELIGKSVKELIHLDDLNDYENNKEIVSSGHGNGRITFRLKHCNGHYIWVEALCKPILNDQNVVSEIISVIRDVTEKKRTEALLLQSEKLSVAGQLAAGIAHEIRNPLTAIKGFLQLIEAEQDTQKTYFDIINSEMNRIELILGELLILSKPHALKFEKKNIKQIFDQVKALIDTQAIMNNIEVEITYLSNLQTLLCDENQLKQVFINILKNSIEAMHNGGKITVEVDTTESNQMQIRFIDQGCGITEENLQRIGQPFFTTKEKGTGLGLMISMKIIEKHNGTIHISSENNGTKIEVTLPLTR</sequence>
<accession>A0A0U1NSN8</accession>
<dbReference type="InterPro" id="IPR013655">
    <property type="entry name" value="PAS_fold_3"/>
</dbReference>
<dbReference type="SMART" id="SM00388">
    <property type="entry name" value="HisKA"/>
    <property type="match status" value="1"/>
</dbReference>
<dbReference type="InterPro" id="IPR004358">
    <property type="entry name" value="Sig_transdc_His_kin-like_C"/>
</dbReference>
<protein>
    <recommendedName>
        <fullName evidence="2">histidine kinase</fullName>
        <ecNumber evidence="2">2.7.13.3</ecNumber>
    </recommendedName>
</protein>
<keyword evidence="5" id="KW-0547">Nucleotide-binding</keyword>
<evidence type="ECO:0000259" key="12">
    <source>
        <dbReference type="PROSITE" id="PS50113"/>
    </source>
</evidence>
<dbReference type="InterPro" id="IPR000700">
    <property type="entry name" value="PAS-assoc_C"/>
</dbReference>
<dbReference type="Proteomes" id="UP000199087">
    <property type="component" value="Unassembled WGS sequence"/>
</dbReference>
<dbReference type="NCBIfam" id="TIGR00229">
    <property type="entry name" value="sensory_box"/>
    <property type="match status" value="2"/>
</dbReference>
<keyword evidence="7" id="KW-0067">ATP-binding</keyword>
<evidence type="ECO:0000256" key="1">
    <source>
        <dbReference type="ARBA" id="ARBA00000085"/>
    </source>
</evidence>
<reference evidence="14" key="1">
    <citation type="submission" date="2015-05" db="EMBL/GenBank/DDBJ databases">
        <authorList>
            <person name="Urmite Genomes"/>
        </authorList>
    </citation>
    <scope>NUCLEOTIDE SEQUENCE [LARGE SCALE GENOMIC DNA]</scope>
    <source>
        <strain evidence="14">LF1</strain>
    </source>
</reference>
<dbReference type="PROSITE" id="PS50113">
    <property type="entry name" value="PAC"/>
    <property type="match status" value="2"/>
</dbReference>
<dbReference type="PANTHER" id="PTHR43065">
    <property type="entry name" value="SENSOR HISTIDINE KINASE"/>
    <property type="match status" value="1"/>
</dbReference>
<evidence type="ECO:0000256" key="7">
    <source>
        <dbReference type="ARBA" id="ARBA00022840"/>
    </source>
</evidence>
<organism evidence="13 14">
    <name type="scientific">Neobacillus massiliamazoniensis</name>
    <dbReference type="NCBI Taxonomy" id="1499688"/>
    <lineage>
        <taxon>Bacteria</taxon>
        <taxon>Bacillati</taxon>
        <taxon>Bacillota</taxon>
        <taxon>Bacilli</taxon>
        <taxon>Bacillales</taxon>
        <taxon>Bacillaceae</taxon>
        <taxon>Neobacillus</taxon>
    </lineage>
</organism>
<keyword evidence="4" id="KW-0808">Transferase</keyword>
<dbReference type="InterPro" id="IPR035965">
    <property type="entry name" value="PAS-like_dom_sf"/>
</dbReference>
<feature type="domain" description="PAC" evidence="12">
    <location>
        <begin position="102"/>
        <end position="153"/>
    </location>
</feature>
<dbReference type="InterPro" id="IPR003594">
    <property type="entry name" value="HATPase_dom"/>
</dbReference>
<dbReference type="FunFam" id="1.10.287.130:FF:000040">
    <property type="entry name" value="PAS domain-containing sensor histidine kinase"/>
    <property type="match status" value="1"/>
</dbReference>
<dbReference type="InterPro" id="IPR000014">
    <property type="entry name" value="PAS"/>
</dbReference>
<name>A0A0U1NSN8_9BACI</name>
<dbReference type="Pfam" id="PF13426">
    <property type="entry name" value="PAS_9"/>
    <property type="match status" value="1"/>
</dbReference>
<dbReference type="InterPro" id="IPR003661">
    <property type="entry name" value="HisK_dim/P_dom"/>
</dbReference>